<dbReference type="AlphaFoldDB" id="A0A223S543"/>
<protein>
    <submittedName>
        <fullName evidence="1">Uncharacterized protein</fullName>
    </submittedName>
</protein>
<proteinExistence type="predicted"/>
<dbReference type="KEGG" id="ngv:CDO52_11060"/>
<gene>
    <name evidence="1" type="ORF">CDO52_11060</name>
</gene>
<organism evidence="1 2">
    <name type="scientific">Nocardiopsis gilva YIM 90087</name>
    <dbReference type="NCBI Taxonomy" id="1235441"/>
    <lineage>
        <taxon>Bacteria</taxon>
        <taxon>Bacillati</taxon>
        <taxon>Actinomycetota</taxon>
        <taxon>Actinomycetes</taxon>
        <taxon>Streptosporangiales</taxon>
        <taxon>Nocardiopsidaceae</taxon>
        <taxon>Nocardiopsis</taxon>
    </lineage>
</organism>
<reference evidence="1 2" key="1">
    <citation type="submission" date="2017-08" db="EMBL/GenBank/DDBJ databases">
        <title>The complete genome sequence of Nocardiopsis gilva YIM 90087.</title>
        <authorList>
            <person name="Yin M."/>
            <person name="Tang S."/>
        </authorList>
    </citation>
    <scope>NUCLEOTIDE SEQUENCE [LARGE SCALE GENOMIC DNA]</scope>
    <source>
        <strain evidence="1 2">YIM 90087</strain>
    </source>
</reference>
<evidence type="ECO:0000313" key="2">
    <source>
        <dbReference type="Proteomes" id="UP000215005"/>
    </source>
</evidence>
<dbReference type="Proteomes" id="UP000215005">
    <property type="component" value="Chromosome"/>
</dbReference>
<sequence>MALSPMAASRPRLRPPVLFALVTVLGAALLLVSLCTAPPPIPDTASRVAIDASVPYGAEEGEPGGTSADAAPAQRGTLAVCATPLCD</sequence>
<evidence type="ECO:0000313" key="1">
    <source>
        <dbReference type="EMBL" id="ASU83243.1"/>
    </source>
</evidence>
<name>A0A223S543_9ACTN</name>
<accession>A0A223S543</accession>
<keyword evidence="2" id="KW-1185">Reference proteome</keyword>
<dbReference type="RefSeq" id="WP_017617187.1">
    <property type="nucleotide sequence ID" value="NZ_ANBG01000052.1"/>
</dbReference>
<dbReference type="EMBL" id="CP022753">
    <property type="protein sequence ID" value="ASU83243.1"/>
    <property type="molecule type" value="Genomic_DNA"/>
</dbReference>